<keyword evidence="7" id="KW-0808">Transferase</keyword>
<dbReference type="GO" id="GO:0051726">
    <property type="term" value="P:regulation of cell cycle"/>
    <property type="evidence" value="ECO:0007669"/>
    <property type="project" value="InterPro"/>
</dbReference>
<feature type="domain" description="DOT1" evidence="6">
    <location>
        <begin position="138"/>
        <end position="252"/>
    </location>
</feature>
<evidence type="ECO:0000256" key="5">
    <source>
        <dbReference type="ARBA" id="ARBA00047770"/>
    </source>
</evidence>
<dbReference type="Gene3D" id="3.40.50.150">
    <property type="entry name" value="Vaccinia Virus protein VP39"/>
    <property type="match status" value="1"/>
</dbReference>
<dbReference type="GO" id="GO:0140956">
    <property type="term" value="F:histone H3K79 trimethyltransferase activity"/>
    <property type="evidence" value="ECO:0007669"/>
    <property type="project" value="UniProtKB-EC"/>
</dbReference>
<dbReference type="SUPFAM" id="SSF53335">
    <property type="entry name" value="S-adenosyl-L-methionine-dependent methyltransferases"/>
    <property type="match status" value="1"/>
</dbReference>
<dbReference type="EC" id="2.1.1.360" evidence="1"/>
<dbReference type="Pfam" id="PF08123">
    <property type="entry name" value="DOT1"/>
    <property type="match status" value="1"/>
</dbReference>
<evidence type="ECO:0000256" key="2">
    <source>
        <dbReference type="ARBA" id="ARBA00020987"/>
    </source>
</evidence>
<dbReference type="PANTHER" id="PTHR21451">
    <property type="entry name" value="HISTONE H3 METHYLTRANSFERASE"/>
    <property type="match status" value="1"/>
</dbReference>
<organism evidence="7 8">
    <name type="scientific">Tribonema minus</name>
    <dbReference type="NCBI Taxonomy" id="303371"/>
    <lineage>
        <taxon>Eukaryota</taxon>
        <taxon>Sar</taxon>
        <taxon>Stramenopiles</taxon>
        <taxon>Ochrophyta</taxon>
        <taxon>PX clade</taxon>
        <taxon>Xanthophyceae</taxon>
        <taxon>Tribonematales</taxon>
        <taxon>Tribonemataceae</taxon>
        <taxon>Tribonema</taxon>
    </lineage>
</organism>
<keyword evidence="7" id="KW-0489">Methyltransferase</keyword>
<keyword evidence="3" id="KW-0156">Chromatin regulator</keyword>
<protein>
    <recommendedName>
        <fullName evidence="2">Histone-lysine N-methyltransferase, H3 lysine-79 specific</fullName>
        <ecNumber evidence="1">2.1.1.360</ecNumber>
    </recommendedName>
    <alternativeName>
        <fullName evidence="4">Histone H3-K79 methyltransferase</fullName>
    </alternativeName>
</protein>
<evidence type="ECO:0000313" key="8">
    <source>
        <dbReference type="Proteomes" id="UP000664859"/>
    </source>
</evidence>
<dbReference type="InterPro" id="IPR025789">
    <property type="entry name" value="DOT1_dom"/>
</dbReference>
<keyword evidence="8" id="KW-1185">Reference proteome</keyword>
<evidence type="ECO:0000259" key="6">
    <source>
        <dbReference type="Pfam" id="PF08123"/>
    </source>
</evidence>
<proteinExistence type="predicted"/>
<evidence type="ECO:0000256" key="4">
    <source>
        <dbReference type="ARBA" id="ARBA00029821"/>
    </source>
</evidence>
<dbReference type="GO" id="GO:0032259">
    <property type="term" value="P:methylation"/>
    <property type="evidence" value="ECO:0007669"/>
    <property type="project" value="UniProtKB-KW"/>
</dbReference>
<dbReference type="PANTHER" id="PTHR21451:SF19">
    <property type="entry name" value="ACTIVATED IN BLOCKED UNFOLDED PROTEIN RESPONSE"/>
    <property type="match status" value="1"/>
</dbReference>
<dbReference type="Proteomes" id="UP000664859">
    <property type="component" value="Unassembled WGS sequence"/>
</dbReference>
<gene>
    <name evidence="7" type="ORF">JKP88DRAFT_302116</name>
</gene>
<dbReference type="InterPro" id="IPR029063">
    <property type="entry name" value="SAM-dependent_MTases_sf"/>
</dbReference>
<evidence type="ECO:0000256" key="3">
    <source>
        <dbReference type="ARBA" id="ARBA00022853"/>
    </source>
</evidence>
<dbReference type="InterPro" id="IPR030445">
    <property type="entry name" value="H3-K79_meTrfase"/>
</dbReference>
<name>A0A836CL60_9STRA</name>
<comment type="catalytic activity">
    <reaction evidence="5">
        <text>L-lysyl(79)-[histone H3] + 3 S-adenosyl-L-methionine = N(6),N(6),N(6)-trimethyl-L-lysyl(79)-[histone H3] + 3 S-adenosyl-L-homocysteine + 3 H(+)</text>
        <dbReference type="Rhea" id="RHEA:60328"/>
        <dbReference type="Rhea" id="RHEA-COMP:15549"/>
        <dbReference type="Rhea" id="RHEA-COMP:15552"/>
        <dbReference type="ChEBI" id="CHEBI:15378"/>
        <dbReference type="ChEBI" id="CHEBI:29969"/>
        <dbReference type="ChEBI" id="CHEBI:57856"/>
        <dbReference type="ChEBI" id="CHEBI:59789"/>
        <dbReference type="ChEBI" id="CHEBI:61961"/>
        <dbReference type="EC" id="2.1.1.360"/>
    </reaction>
</comment>
<dbReference type="CDD" id="cd02440">
    <property type="entry name" value="AdoMet_MTases"/>
    <property type="match status" value="1"/>
</dbReference>
<dbReference type="OrthoDB" id="443402at2759"/>
<evidence type="ECO:0000256" key="1">
    <source>
        <dbReference type="ARBA" id="ARBA00012190"/>
    </source>
</evidence>
<dbReference type="AlphaFoldDB" id="A0A836CL60"/>
<sequence length="284" mass="30861">MTATEEASDAELLNDALAAAKRAVAIAAMEEMRKRAQRYREKPVDALEESLAALDLKEGGQGLVSRMHQLHDKIFIEHPIALGKAISRKERDHLGKAASSTLTYGEVTFDALAVALSKIRHVWGPKAVSGEAGPLQEPGGVFVDLGSGTGKGVIAAALFHRFTACHGIEILEGLYKTSLEIKKSWDEKHREEAGASATVNFWHGDATDLGVFDWSTADVVFANSTCFHDALMRSIADCCASLRVGAFVITFTRQLPSPLFTVLEHQMYEMSWGGATVFIQQKTS</sequence>
<reference evidence="7" key="1">
    <citation type="submission" date="2021-02" db="EMBL/GenBank/DDBJ databases">
        <title>First Annotated Genome of the Yellow-green Alga Tribonema minus.</title>
        <authorList>
            <person name="Mahan K.M."/>
        </authorList>
    </citation>
    <scope>NUCLEOTIDE SEQUENCE</scope>
    <source>
        <strain evidence="7">UTEX B ZZ1240</strain>
    </source>
</reference>
<accession>A0A836CL60</accession>
<evidence type="ECO:0000313" key="7">
    <source>
        <dbReference type="EMBL" id="KAG5189368.1"/>
    </source>
</evidence>
<comment type="caution">
    <text evidence="7">The sequence shown here is derived from an EMBL/GenBank/DDBJ whole genome shotgun (WGS) entry which is preliminary data.</text>
</comment>
<dbReference type="EMBL" id="JAFCMP010000052">
    <property type="protein sequence ID" value="KAG5189368.1"/>
    <property type="molecule type" value="Genomic_DNA"/>
</dbReference>